<evidence type="ECO:0000313" key="15">
    <source>
        <dbReference type="Proteomes" id="UP000249619"/>
    </source>
</evidence>
<keyword evidence="14" id="KW-0648">Protein biosynthesis</keyword>
<dbReference type="Pfam" id="PF20644">
    <property type="entry name" value="Rrn7_cyclin_N"/>
    <property type="match status" value="1"/>
</dbReference>
<gene>
    <name evidence="14" type="ORF">DDE83_002509</name>
</gene>
<dbReference type="GO" id="GO:0070860">
    <property type="term" value="C:RNA polymerase I core factor complex"/>
    <property type="evidence" value="ECO:0007669"/>
    <property type="project" value="InterPro"/>
</dbReference>
<keyword evidence="8" id="KW-0804">Transcription</keyword>
<feature type="region of interest" description="Disordered" evidence="10">
    <location>
        <begin position="127"/>
        <end position="163"/>
    </location>
</feature>
<dbReference type="Pfam" id="PF11781">
    <property type="entry name" value="Zn_ribbon_RRN7"/>
    <property type="match status" value="1"/>
</dbReference>
<dbReference type="GO" id="GO:0001164">
    <property type="term" value="F:RNA polymerase I core promoter sequence-specific DNA binding"/>
    <property type="evidence" value="ECO:0007669"/>
    <property type="project" value="InterPro"/>
</dbReference>
<evidence type="ECO:0000259" key="11">
    <source>
        <dbReference type="Pfam" id="PF11781"/>
    </source>
</evidence>
<dbReference type="OrthoDB" id="428577at2759"/>
<evidence type="ECO:0000256" key="4">
    <source>
        <dbReference type="ARBA" id="ARBA00022771"/>
    </source>
</evidence>
<organism evidence="14 15">
    <name type="scientific">Stemphylium lycopersici</name>
    <name type="common">Tomato gray leaf spot disease fungus</name>
    <name type="synonym">Thyrospora lycopersici</name>
    <dbReference type="NCBI Taxonomy" id="183478"/>
    <lineage>
        <taxon>Eukaryota</taxon>
        <taxon>Fungi</taxon>
        <taxon>Dikarya</taxon>
        <taxon>Ascomycota</taxon>
        <taxon>Pezizomycotina</taxon>
        <taxon>Dothideomycetes</taxon>
        <taxon>Pleosporomycetidae</taxon>
        <taxon>Pleosporales</taxon>
        <taxon>Pleosporineae</taxon>
        <taxon>Pleosporaceae</taxon>
        <taxon>Stemphylium</taxon>
    </lineage>
</organism>
<dbReference type="GO" id="GO:0003743">
    <property type="term" value="F:translation initiation factor activity"/>
    <property type="evidence" value="ECO:0007669"/>
    <property type="project" value="UniProtKB-KW"/>
</dbReference>
<sequence>MATKGPVCGVENCRSRRYEEGEDGYLYCQNGHQQAGLVRGEDDDDYVSAARTVTRKKKTEDEDDKTTSKIYKGPQAFGLYLKSLQLILRHQIWFLTRDRGLPAELETIISDLWALRIAQLEDKIAFNQDPSSNSQSQSQVFNTLESEDDATDTEKGHINSVKGKRGKKLSAAPNLNDCLILCYLGINTLRLPFTPGDIYAWITDGKLAYRRAIRLLPLTMRDRLPPVYRAVLDPSAPLTYTRFYKTLTDLQISYDMDHGILWPPLNFPLLLFRYLRELALPLELYDATRRLGDLLGHDFAPHYKGKKRLGLRHLPEAQLISCLIVCIKVLYPFDHQKRYSESSTEHTVTVMDWDVWFNEMDVVHDSPREGTGRLTSEEMTNLQEKDVLSMGSEDMDQYLDFYADTFLDDAEIQRTKDTDDFRNALYNMFPIDSEIKHPPKQVAGENSLQQKLDLVKAVHGAMGIVPDAIDGDGRNLRPGQAYPLWRTENELPQAAKVLYEKSARLAGLSMNMLLLAVGFAEARVEQWKKAQRSSEMEE</sequence>
<evidence type="ECO:0000313" key="14">
    <source>
        <dbReference type="EMBL" id="RAR14091.1"/>
    </source>
</evidence>
<dbReference type="Proteomes" id="UP000249619">
    <property type="component" value="Unassembled WGS sequence"/>
</dbReference>
<dbReference type="InterPro" id="IPR033599">
    <property type="entry name" value="TAF1B/Rrn7"/>
</dbReference>
<accession>A0A364NAM8</accession>
<evidence type="ECO:0000259" key="12">
    <source>
        <dbReference type="Pfam" id="PF20644"/>
    </source>
</evidence>
<dbReference type="PANTHER" id="PTHR31576:SF2">
    <property type="entry name" value="TATA BOX-BINDING PROTEIN-ASSOCIATED FACTOR RNA POLYMERASE I SUBUNIT B"/>
    <property type="match status" value="1"/>
</dbReference>
<feature type="domain" description="Rrn7/TAF1B C-terminal cyclin" evidence="13">
    <location>
        <begin position="237"/>
        <end position="405"/>
    </location>
</feature>
<dbReference type="Pfam" id="PF20645">
    <property type="entry name" value="Rrn7_cyclin_C"/>
    <property type="match status" value="1"/>
</dbReference>
<evidence type="ECO:0000256" key="3">
    <source>
        <dbReference type="ARBA" id="ARBA00022723"/>
    </source>
</evidence>
<keyword evidence="15" id="KW-1185">Reference proteome</keyword>
<dbReference type="STRING" id="183478.A0A364NAM8"/>
<keyword evidence="4" id="KW-0863">Zinc-finger</keyword>
<evidence type="ECO:0000256" key="1">
    <source>
        <dbReference type="ARBA" id="ARBA00004604"/>
    </source>
</evidence>
<keyword evidence="14" id="KW-0396">Initiation factor</keyword>
<evidence type="ECO:0000256" key="5">
    <source>
        <dbReference type="ARBA" id="ARBA00022833"/>
    </source>
</evidence>
<evidence type="ECO:0000256" key="9">
    <source>
        <dbReference type="ARBA" id="ARBA00023242"/>
    </source>
</evidence>
<comment type="subcellular location">
    <subcellularLocation>
        <location evidence="1">Nucleus</location>
        <location evidence="1">Nucleolus</location>
    </subcellularLocation>
</comment>
<dbReference type="PANTHER" id="PTHR31576">
    <property type="entry name" value="TATA BOX-BINDING PROTEIN-ASSOCIATED FACTOR RNA POLYMERASE I SUBUNIT B"/>
    <property type="match status" value="1"/>
</dbReference>
<evidence type="ECO:0000256" key="6">
    <source>
        <dbReference type="ARBA" id="ARBA00023015"/>
    </source>
</evidence>
<evidence type="ECO:0000256" key="10">
    <source>
        <dbReference type="SAM" id="MobiDB-lite"/>
    </source>
</evidence>
<keyword evidence="7" id="KW-0238">DNA-binding</keyword>
<evidence type="ECO:0000256" key="2">
    <source>
        <dbReference type="ARBA" id="ARBA00006899"/>
    </source>
</evidence>
<dbReference type="InterPro" id="IPR048540">
    <property type="entry name" value="Rrn7_cyclin_N"/>
</dbReference>
<dbReference type="InterPro" id="IPR021752">
    <property type="entry name" value="TF_Rrn7_Zf"/>
</dbReference>
<reference evidence="15" key="1">
    <citation type="submission" date="2018-05" db="EMBL/GenBank/DDBJ databases">
        <title>Draft genome sequence of Stemphylium lycopersici strain CIDEFI 213.</title>
        <authorList>
            <person name="Medina R."/>
            <person name="Franco M.E.E."/>
            <person name="Lucentini C.G."/>
            <person name="Saparrat M.C.N."/>
            <person name="Balatti P.A."/>
        </authorList>
    </citation>
    <scope>NUCLEOTIDE SEQUENCE [LARGE SCALE GENOMIC DNA]</scope>
    <source>
        <strain evidence="15">CIDEFI 213</strain>
    </source>
</reference>
<dbReference type="GO" id="GO:0042790">
    <property type="term" value="P:nucleolar large rRNA transcription by RNA polymerase I"/>
    <property type="evidence" value="ECO:0007669"/>
    <property type="project" value="TreeGrafter"/>
</dbReference>
<keyword evidence="9" id="KW-0539">Nucleus</keyword>
<evidence type="ECO:0000256" key="7">
    <source>
        <dbReference type="ARBA" id="ARBA00023125"/>
    </source>
</evidence>
<dbReference type="InterPro" id="IPR048538">
    <property type="entry name" value="Rrn7_cyclin_C"/>
</dbReference>
<keyword evidence="5" id="KW-0862">Zinc</keyword>
<feature type="domain" description="RRN7-type" evidence="11">
    <location>
        <begin position="3"/>
        <end position="36"/>
    </location>
</feature>
<proteinExistence type="inferred from homology"/>
<name>A0A364NAM8_STELY</name>
<evidence type="ECO:0000256" key="8">
    <source>
        <dbReference type="ARBA" id="ARBA00023163"/>
    </source>
</evidence>
<keyword evidence="3" id="KW-0479">Metal-binding</keyword>
<dbReference type="EMBL" id="QGDH01000026">
    <property type="protein sequence ID" value="RAR14091.1"/>
    <property type="molecule type" value="Genomic_DNA"/>
</dbReference>
<comment type="similarity">
    <text evidence="2">Belongs to the RRN7/TAF1B family.</text>
</comment>
<comment type="caution">
    <text evidence="14">The sequence shown here is derived from an EMBL/GenBank/DDBJ whole genome shotgun (WGS) entry which is preliminary data.</text>
</comment>
<keyword evidence="6" id="KW-0805">Transcription regulation</keyword>
<evidence type="ECO:0000259" key="13">
    <source>
        <dbReference type="Pfam" id="PF20645"/>
    </source>
</evidence>
<protein>
    <submittedName>
        <fullName evidence="14">Rna polymerase i specific transcription initiation factor rrn7</fullName>
    </submittedName>
</protein>
<feature type="domain" description="Rrn7/TAF1B N-terminal cyclin" evidence="12">
    <location>
        <begin position="84"/>
        <end position="217"/>
    </location>
</feature>
<dbReference type="GO" id="GO:0008270">
    <property type="term" value="F:zinc ion binding"/>
    <property type="evidence" value="ECO:0007669"/>
    <property type="project" value="UniProtKB-KW"/>
</dbReference>
<dbReference type="AlphaFoldDB" id="A0A364NAM8"/>